<accession>A0A7E4WBM9</accession>
<protein>
    <submittedName>
        <fullName evidence="2">CRAL-TRIO domain-containing protein</fullName>
    </submittedName>
</protein>
<dbReference type="AlphaFoldDB" id="A0A7E4WBM9"/>
<organism evidence="1 2">
    <name type="scientific">Panagrellus redivivus</name>
    <name type="common">Microworm</name>
    <dbReference type="NCBI Taxonomy" id="6233"/>
    <lineage>
        <taxon>Eukaryota</taxon>
        <taxon>Metazoa</taxon>
        <taxon>Ecdysozoa</taxon>
        <taxon>Nematoda</taxon>
        <taxon>Chromadorea</taxon>
        <taxon>Rhabditida</taxon>
        <taxon>Tylenchina</taxon>
        <taxon>Panagrolaimomorpha</taxon>
        <taxon>Panagrolaimoidea</taxon>
        <taxon>Panagrolaimidae</taxon>
        <taxon>Panagrellus</taxon>
    </lineage>
</organism>
<sequence>MEVKCIFEKLIVDVCLATSHPAWLTLKRNSSTTSGSTCLTVLELEKRHFPSGLADFEKEFVYNVSVISHPALAVFGKADISGKMFRQADVYGRQAARDELLKRSETISLEKRSVDNALDIAMPDDVSELEVDDEAVDNEGSDTIVQQRVVASDPLTTEEFEIMLAWRSLTGAISDSTLNDLCDDFSYLNLHVKKRNIRHIQRDLIRSSNLKSFRLCYQCCRPDCKEHPLEFTVITVNIESQLKFIATRYKELIDDQMVLVMNTDGVRPRDHVKLSIWPIFFYVHSLPLHLRGLKENCIIGALISGPSSPSIEILEYASRHFKQLLPHGRIQVWRDDLLNDIRIDLEHVIMDIPV</sequence>
<proteinExistence type="predicted"/>
<evidence type="ECO:0000313" key="1">
    <source>
        <dbReference type="Proteomes" id="UP000492821"/>
    </source>
</evidence>
<evidence type="ECO:0000313" key="2">
    <source>
        <dbReference type="WBParaSite" id="Pan_g8777.t1"/>
    </source>
</evidence>
<dbReference type="WBParaSite" id="Pan_g8777.t1">
    <property type="protein sequence ID" value="Pan_g8777.t1"/>
    <property type="gene ID" value="Pan_g8777"/>
</dbReference>
<dbReference type="Proteomes" id="UP000492821">
    <property type="component" value="Unassembled WGS sequence"/>
</dbReference>
<name>A0A7E4WBM9_PANRE</name>
<reference evidence="2" key="2">
    <citation type="submission" date="2020-10" db="UniProtKB">
        <authorList>
            <consortium name="WormBaseParasite"/>
        </authorList>
    </citation>
    <scope>IDENTIFICATION</scope>
</reference>
<reference evidence="1" key="1">
    <citation type="journal article" date="2013" name="Genetics">
        <title>The draft genome and transcriptome of Panagrellus redivivus are shaped by the harsh demands of a free-living lifestyle.</title>
        <authorList>
            <person name="Srinivasan J."/>
            <person name="Dillman A.R."/>
            <person name="Macchietto M.G."/>
            <person name="Heikkinen L."/>
            <person name="Lakso M."/>
            <person name="Fracchia K.M."/>
            <person name="Antoshechkin I."/>
            <person name="Mortazavi A."/>
            <person name="Wong G."/>
            <person name="Sternberg P.W."/>
        </authorList>
    </citation>
    <scope>NUCLEOTIDE SEQUENCE [LARGE SCALE GENOMIC DNA]</scope>
    <source>
        <strain evidence="1">MT8872</strain>
    </source>
</reference>
<keyword evidence="1" id="KW-1185">Reference proteome</keyword>